<evidence type="ECO:0000256" key="3">
    <source>
        <dbReference type="ARBA" id="ARBA00023026"/>
    </source>
</evidence>
<keyword evidence="2" id="KW-0964">Secreted</keyword>
<dbReference type="InterPro" id="IPR050708">
    <property type="entry name" value="T6SS_VgrG/RHS"/>
</dbReference>
<feature type="region of interest" description="Disordered" evidence="4">
    <location>
        <begin position="1920"/>
        <end position="1952"/>
    </location>
</feature>
<dbReference type="NCBIfam" id="TIGR03696">
    <property type="entry name" value="Rhs_assc_core"/>
    <property type="match status" value="1"/>
</dbReference>
<evidence type="ECO:0000256" key="2">
    <source>
        <dbReference type="ARBA" id="ARBA00022525"/>
    </source>
</evidence>
<evidence type="ECO:0000259" key="6">
    <source>
        <dbReference type="Pfam" id="PF12255"/>
    </source>
</evidence>
<dbReference type="InterPro" id="IPR028994">
    <property type="entry name" value="Integrin_alpha_N"/>
</dbReference>
<name>A0ABR0IV47_9EURO</name>
<feature type="region of interest" description="Disordered" evidence="4">
    <location>
        <begin position="21"/>
        <end position="70"/>
    </location>
</feature>
<dbReference type="Pfam" id="PF03534">
    <property type="entry name" value="SpvB"/>
    <property type="match status" value="1"/>
</dbReference>
<dbReference type="Pfam" id="PF12255">
    <property type="entry name" value="TcdB_toxin_midC"/>
    <property type="match status" value="1"/>
</dbReference>
<dbReference type="InterPro" id="IPR022044">
    <property type="entry name" value="TcdB_toxin_mid/C"/>
</dbReference>
<evidence type="ECO:0000313" key="9">
    <source>
        <dbReference type="Proteomes" id="UP001345691"/>
    </source>
</evidence>
<feature type="compositionally biased region" description="Low complexity" evidence="4">
    <location>
        <begin position="2520"/>
        <end position="2533"/>
    </location>
</feature>
<evidence type="ECO:0000259" key="7">
    <source>
        <dbReference type="Pfam" id="PF12256"/>
    </source>
</evidence>
<evidence type="ECO:0000256" key="1">
    <source>
        <dbReference type="ARBA" id="ARBA00004613"/>
    </source>
</evidence>
<keyword evidence="3" id="KW-0843">Virulence</keyword>
<comment type="caution">
    <text evidence="8">The sequence shown here is derived from an EMBL/GenBank/DDBJ whole genome shotgun (WGS) entry which is preliminary data.</text>
</comment>
<feature type="region of interest" description="Disordered" evidence="4">
    <location>
        <begin position="2262"/>
        <end position="2281"/>
    </location>
</feature>
<reference evidence="8 9" key="1">
    <citation type="submission" date="2023-08" db="EMBL/GenBank/DDBJ databases">
        <title>Black Yeasts Isolated from many extreme environments.</title>
        <authorList>
            <person name="Coleine C."/>
            <person name="Stajich J.E."/>
            <person name="Selbmann L."/>
        </authorList>
    </citation>
    <scope>NUCLEOTIDE SEQUENCE [LARGE SCALE GENOMIC DNA]</scope>
    <source>
        <strain evidence="8 9">CCFEE 6328</strain>
    </source>
</reference>
<gene>
    <name evidence="8" type="ORF">LTR69_011162</name>
</gene>
<protein>
    <recommendedName>
        <fullName evidence="10">Insecticide toxin TcdB middle/N-terminal domain-containing protein</fullName>
    </recommendedName>
</protein>
<dbReference type="Proteomes" id="UP001345691">
    <property type="component" value="Unassembled WGS sequence"/>
</dbReference>
<sequence length="2602" mass="287390">MSSDGAQLPNSFDSRFVQGGTAVQSHRPDLPGQAHSNGGAAPHNDGKSKPLLQSNIPTPPALSLPTGGGAIRGMGEKFNVNSSNGTGTFTIPIKVPSGRSSLQPNLSLAYDSGNGNGEFGLGWRLAGVEAITRKTSKGLPRYNDHGSDEQGDVFLLAGSEDLVPLQKRDQSGHVVLDNKGQQQYDETVVDGFTVRAYAPRIVNVFNRIERWTNLTDRNDIHWRVISPDNVTGIYGSTPASRIYDVASDSTMGNPCIFSWCHSELYDSRGNAMTFSYKREDPTNVLLNQAHELNRPEHIRRSNLYLKQIRYGNTRPNRDLATWEAFSAFSLPQDESTWKYSVIFDYGEHSNDNPKPDDGGDWACRLDPYSRYNSGFEIRTYRICRRLLVFHHFEELGAKDYLVSSVDFSYDETPTMSYLVAAEQAGYSGDGKSTPFRKGLPPVEFSYSRFPSDDALSNLDVENVDPTSIENLPVGLDGTNYRWVDLDGEGISGLLAFQQNAWYYKRNTSAANYQVAPSETDGKQLNVRLGPLETLDQGPFSTASAMSMQFADVTGNGKLDLVSHVALQWGYYERNQDEPLGWSEFRHFAAFPNVQPDRTMQFIDLTGDGLTDILVYDDQVFTWYSSQGSEGYGPSQSIIQSWDEREGPVCVFADSEQCIYLADMSGDGLVDLCRIRNGDCCYWPQLGYGRFGRQICFDNAPWSDYCDQYDHARVKIADLDGSGTADILYLCEDGVEIYLNQSGNRFSDRKWVPLPWLNNTSAFNTVDLLGNGTQSLVCSSMLPCDAQAPMRYVDIFNGVKPHLLVKVSNNMGAETNITYTPSTRFYLEDKQNGFEWITRVHFPVQTVEKVETLDLISGNKFVSRYRYAHGFYDGVEREFRGFARVEQMDESHFGTGDASWDAPPIRTVSWFHTGAYFNHHAMEKLLAKEYFNPHDEPGLSLALDHTIIPPACSEGVQQMEACRALKGRQLRTEIYSDDGTEKKDIPYSIQDTNYTIVDTQPMQDAHLHGIYYVHGRETLSCHYERVAQDPRITHQITLEVDTYGNVRKDLRISYGRQEGLSKLGADDAPKQEALTVLYNEVDVTNSLDGKQYRARTPCDSRQYEIRGLKPRGSKTRFKFDDLVTDSFAAILSIPEVHFEDESVSPQRRLLRRERAVFKADDLSDLLAVGTIESLALPGAYHQLVFTPGLFSKIYSKTSPSGSLQPLLAPSYALDGKGYLDLDGDGHLWTASSKVLYIDASVDPAARELAMARTTFFLPKTFIDIFGNPYVVSYDRYALFPTTSRDAVGNTISAAMDYRALKPASITDPNGNVSTAAYDATGMVAGVAVSGKPSDNIGDTITGFQADLSQDALDRFLANPTAQSAANLLGNATSRVLYDPRRFKNAASPVYSAFISRETHVNFPQPPRGELFQVQITYSDGFGREIQVKTRTKPGPLTENGPDVQDRWVGSGWTVFNNKGKPVKQFEPFFDTIAAYQSNMQVGVSPISIYDALDRVIAIIHPDHSIEKTVYSTWSQAQFDANDTVKLSDPRQDPDVGIFFTSIPTSEYLPSWYDTKKNSTLQTERDAAVRTLSHADTPKTFHLDSLGRVFLVVTNTGSETVTVTNDLDILGDTRTIQDGLSRKSVLSDFDMCQRQVRSATIDSGQSWRFLDGADKECLTWNNRGFRFRTEYDPLRRQTRLWWQDLNATSEVLTSHMIYGEDYPVSANDSAEVHNLRGQVWQVLDQSGIVTNTDYDWDENLTRSVHRLSSSYKDVFSVSSNMPLEEGEYITTNKFDILRRLIRSQAPDGTITSRIYNQSTQLNAMYVNSKSQQDLNADVRTWMEALGDVQYNAKGQITSVMYGNGTTTVRTYDKLRMRLQRLLTTKNGGALQDLTYAYDPVGNVTNIQDSAQQIVFFRNTVVDPSNDYEYDALYRLVSASGREHLGQTNGRPSPPTAPTWSDDTHNNVGSAAGDGNAMGRYTETYRYDLAGNLLSVQHAGSSRQALGWTRVYSYDEWSLVEPRRKSNRLSQTSVGNTVEKYSYEGSGGLMGNITSMSHLPLMGWNFADQLQATSKQAVVSGGTQTPETTYYVYDMKGTRVRKVTESQAGPNSRATPVKLQERIYLGNYEIFSRYAAGAANSPEDAGSPPAPTLQRTTFHASTEYGHIADFCTRTAGDDDGVLYQARFQLHNHLSSAVLELSDAAEVLSYEEFFPFGSTSYRAVPSQTEVAKRYRYTGKELDSENGLYYFGARYYAAWLGRWTACDPVIGPGSRYDYASNNPIKLIDPDGRQATTAPGGGSGGGGAGWVDVPSSGVLGALVHNVTLAVLQERLLLRFPPIRSLTEYRTLPGGAKSQRADTTGEIDLAVLTPKIPTVGEWTAHVYELKPDAMSGQLSDYKAYSYQSETQHYSKYINKDLGPFGRITEAKPGGIIEDLDRQDRGKPGGTGILDPIQDGTPLGDVRINLRLQDTDSSGNKVRGLILYQVQVRPKNGKAVREFAIDALKFFLAAKAAQLAAQAAKGGLGGLTGGAPVSQPAPAMPRTSGASGSSSSSSSSSSEEEGGVGKWLLGGAIVVGAVALAFTGWGLLAEGGAVAGGGTAVATTTTVSTTTAGASSWAWLSAAFAF</sequence>
<keyword evidence="5" id="KW-0472">Membrane</keyword>
<evidence type="ECO:0008006" key="10">
    <source>
        <dbReference type="Google" id="ProtNLM"/>
    </source>
</evidence>
<feature type="domain" description="Insecticide toxin TcdB middle/C-terminal" evidence="6">
    <location>
        <begin position="960"/>
        <end position="1070"/>
    </location>
</feature>
<evidence type="ECO:0000313" key="8">
    <source>
        <dbReference type="EMBL" id="KAK5049198.1"/>
    </source>
</evidence>
<proteinExistence type="predicted"/>
<dbReference type="PRINTS" id="PR01341">
    <property type="entry name" value="SALSPVBPROT"/>
</dbReference>
<dbReference type="EMBL" id="JAVRRF010000047">
    <property type="protein sequence ID" value="KAK5049198.1"/>
    <property type="molecule type" value="Genomic_DNA"/>
</dbReference>
<comment type="subcellular location">
    <subcellularLocation>
        <location evidence="1">Secreted</location>
    </subcellularLocation>
</comment>
<feature type="transmembrane region" description="Helical" evidence="5">
    <location>
        <begin position="2543"/>
        <end position="2564"/>
    </location>
</feature>
<keyword evidence="5" id="KW-0812">Transmembrane</keyword>
<dbReference type="InterPro" id="IPR003284">
    <property type="entry name" value="Sal_SpvB"/>
</dbReference>
<dbReference type="PANTHER" id="PTHR32305:SF15">
    <property type="entry name" value="PROTEIN RHSA-RELATED"/>
    <property type="match status" value="1"/>
</dbReference>
<accession>A0ABR0IV47</accession>
<evidence type="ECO:0000256" key="5">
    <source>
        <dbReference type="SAM" id="Phobius"/>
    </source>
</evidence>
<dbReference type="PANTHER" id="PTHR32305">
    <property type="match status" value="1"/>
</dbReference>
<dbReference type="InterPro" id="IPR022045">
    <property type="entry name" value="TcdB_toxin_mid/N"/>
</dbReference>
<organism evidence="8 9">
    <name type="scientific">Exophiala sideris</name>
    <dbReference type="NCBI Taxonomy" id="1016849"/>
    <lineage>
        <taxon>Eukaryota</taxon>
        <taxon>Fungi</taxon>
        <taxon>Dikarya</taxon>
        <taxon>Ascomycota</taxon>
        <taxon>Pezizomycotina</taxon>
        <taxon>Eurotiomycetes</taxon>
        <taxon>Chaetothyriomycetidae</taxon>
        <taxon>Chaetothyriales</taxon>
        <taxon>Herpotrichiellaceae</taxon>
        <taxon>Exophiala</taxon>
    </lineage>
</organism>
<feature type="region of interest" description="Disordered" evidence="4">
    <location>
        <begin position="2507"/>
        <end position="2536"/>
    </location>
</feature>
<feature type="compositionally biased region" description="Polar residues" evidence="4">
    <location>
        <begin position="1935"/>
        <end position="1946"/>
    </location>
</feature>
<keyword evidence="5" id="KW-1133">Transmembrane helix</keyword>
<dbReference type="Pfam" id="PF12256">
    <property type="entry name" value="TcdB_toxin_midN"/>
    <property type="match status" value="1"/>
</dbReference>
<evidence type="ECO:0000256" key="4">
    <source>
        <dbReference type="SAM" id="MobiDB-lite"/>
    </source>
</evidence>
<keyword evidence="9" id="KW-1185">Reference proteome</keyword>
<dbReference type="Gene3D" id="2.180.10.10">
    <property type="entry name" value="RHS repeat-associated core"/>
    <property type="match status" value="1"/>
</dbReference>
<feature type="domain" description="Insecticide toxin TcdB middle/N-terminal" evidence="7">
    <location>
        <begin position="758"/>
        <end position="912"/>
    </location>
</feature>
<dbReference type="SUPFAM" id="SSF69318">
    <property type="entry name" value="Integrin alpha N-terminal domain"/>
    <property type="match status" value="1"/>
</dbReference>
<dbReference type="InterPro" id="IPR022385">
    <property type="entry name" value="Rhs_assc_core"/>
</dbReference>